<dbReference type="SUPFAM" id="SSF47413">
    <property type="entry name" value="lambda repressor-like DNA-binding domains"/>
    <property type="match status" value="1"/>
</dbReference>
<proteinExistence type="predicted"/>
<dbReference type="PRINTS" id="PR00036">
    <property type="entry name" value="HTHLACI"/>
</dbReference>
<keyword evidence="2" id="KW-0805">Transcription regulation</keyword>
<dbReference type="PANTHER" id="PTHR30146">
    <property type="entry name" value="LACI-RELATED TRANSCRIPTIONAL REPRESSOR"/>
    <property type="match status" value="1"/>
</dbReference>
<dbReference type="CDD" id="cd06267">
    <property type="entry name" value="PBP1_LacI_sugar_binding-like"/>
    <property type="match status" value="1"/>
</dbReference>
<dbReference type="EMBL" id="CP046640">
    <property type="protein sequence ID" value="QTL97052.1"/>
    <property type="molecule type" value="Genomic_DNA"/>
</dbReference>
<dbReference type="Gene3D" id="3.40.50.2300">
    <property type="match status" value="2"/>
</dbReference>
<dbReference type="InterPro" id="IPR000843">
    <property type="entry name" value="HTH_LacI"/>
</dbReference>
<reference evidence="6" key="1">
    <citation type="submission" date="2019-12" db="EMBL/GenBank/DDBJ databases">
        <authorList>
            <person name="zhang j."/>
            <person name="sun C.M."/>
        </authorList>
    </citation>
    <scope>NUCLEOTIDE SEQUENCE</scope>
    <source>
        <strain evidence="6">NS-1</strain>
    </source>
</reference>
<evidence type="ECO:0000256" key="2">
    <source>
        <dbReference type="ARBA" id="ARBA00023015"/>
    </source>
</evidence>
<dbReference type="Gene3D" id="1.10.260.40">
    <property type="entry name" value="lambda repressor-like DNA-binding domains"/>
    <property type="match status" value="1"/>
</dbReference>
<dbReference type="RefSeq" id="WP_230868713.1">
    <property type="nucleotide sequence ID" value="NZ_CP046640.1"/>
</dbReference>
<dbReference type="SUPFAM" id="SSF53822">
    <property type="entry name" value="Periplasmic binding protein-like I"/>
    <property type="match status" value="1"/>
</dbReference>
<dbReference type="GO" id="GO:0003700">
    <property type="term" value="F:DNA-binding transcription factor activity"/>
    <property type="evidence" value="ECO:0007669"/>
    <property type="project" value="TreeGrafter"/>
</dbReference>
<evidence type="ECO:0000256" key="3">
    <source>
        <dbReference type="ARBA" id="ARBA00023125"/>
    </source>
</evidence>
<dbReference type="AlphaFoldDB" id="A0A8A7KGP3"/>
<gene>
    <name evidence="6" type="ORF">GM661_03190</name>
</gene>
<dbReference type="PROSITE" id="PS00356">
    <property type="entry name" value="HTH_LACI_1"/>
    <property type="match status" value="1"/>
</dbReference>
<evidence type="ECO:0000313" key="6">
    <source>
        <dbReference type="EMBL" id="QTL97052.1"/>
    </source>
</evidence>
<dbReference type="CDD" id="cd01392">
    <property type="entry name" value="HTH_LacI"/>
    <property type="match status" value="1"/>
</dbReference>
<evidence type="ECO:0000313" key="7">
    <source>
        <dbReference type="Proteomes" id="UP000665020"/>
    </source>
</evidence>
<dbReference type="InterPro" id="IPR010982">
    <property type="entry name" value="Lambda_DNA-bd_dom_sf"/>
</dbReference>
<dbReference type="InterPro" id="IPR028082">
    <property type="entry name" value="Peripla_BP_I"/>
</dbReference>
<protein>
    <submittedName>
        <fullName evidence="6">LacI family DNA-binding transcriptional regulator</fullName>
    </submittedName>
</protein>
<evidence type="ECO:0000256" key="1">
    <source>
        <dbReference type="ARBA" id="ARBA00022491"/>
    </source>
</evidence>
<keyword evidence="1" id="KW-0678">Repressor</keyword>
<dbReference type="InterPro" id="IPR001761">
    <property type="entry name" value="Peripla_BP/Lac1_sug-bd_dom"/>
</dbReference>
<dbReference type="KEGG" id="ifn:GM661_03190"/>
<dbReference type="Pfam" id="PF00356">
    <property type="entry name" value="LacI"/>
    <property type="match status" value="1"/>
</dbReference>
<name>A0A8A7KGP3_9FIRM</name>
<keyword evidence="4" id="KW-0804">Transcription</keyword>
<dbReference type="Proteomes" id="UP000665020">
    <property type="component" value="Chromosome"/>
</dbReference>
<dbReference type="PANTHER" id="PTHR30146:SF148">
    <property type="entry name" value="HTH-TYPE TRANSCRIPTIONAL REPRESSOR PURR-RELATED"/>
    <property type="match status" value="1"/>
</dbReference>
<dbReference type="SMART" id="SM00354">
    <property type="entry name" value="HTH_LACI"/>
    <property type="match status" value="1"/>
</dbReference>
<sequence length="336" mass="37842">MYNVTISDIAKDSGVSTTTVSRVLNNSGSVSPETRERVLEVIKRRGYSPSATARSLSKRVSSTIGVIVPEVDNPFFGEVLRGITEVIDKNDLTLICCNSDDDPNKDKKALEMLKEHRVRGLVYTPAIDYSNKEEKRSLKKMLKDINSPIVILDREIDYLDLDGVFFDDSKGMYNATKALIGAGHTKIGIINGTLDRVLARNRQEGYLKALKDSGIIPIKRYMFYGDFRMTTAYELSKELLSMKDRPTAVLTCNNRTSMGFLKALYELGESIPENISCIGLDRIEALDIMGINFNYIKRDAREMGRQAIELLINRMAFPDKEPIKRILETPVIIKKI</sequence>
<dbReference type="PROSITE" id="PS50932">
    <property type="entry name" value="HTH_LACI_2"/>
    <property type="match status" value="1"/>
</dbReference>
<accession>A0A8A7KGP3</accession>
<dbReference type="Pfam" id="PF00532">
    <property type="entry name" value="Peripla_BP_1"/>
    <property type="match status" value="1"/>
</dbReference>
<organism evidence="6 7">
    <name type="scientific">Iocasia fonsfrigidae</name>
    <dbReference type="NCBI Taxonomy" id="2682810"/>
    <lineage>
        <taxon>Bacteria</taxon>
        <taxon>Bacillati</taxon>
        <taxon>Bacillota</taxon>
        <taxon>Clostridia</taxon>
        <taxon>Halanaerobiales</taxon>
        <taxon>Halanaerobiaceae</taxon>
        <taxon>Iocasia</taxon>
    </lineage>
</organism>
<evidence type="ECO:0000256" key="4">
    <source>
        <dbReference type="ARBA" id="ARBA00023163"/>
    </source>
</evidence>
<keyword evidence="7" id="KW-1185">Reference proteome</keyword>
<evidence type="ECO:0000259" key="5">
    <source>
        <dbReference type="PROSITE" id="PS50932"/>
    </source>
</evidence>
<feature type="domain" description="HTH lacI-type" evidence="5">
    <location>
        <begin position="4"/>
        <end position="58"/>
    </location>
</feature>
<keyword evidence="3 6" id="KW-0238">DNA-binding</keyword>
<dbReference type="GO" id="GO:0000976">
    <property type="term" value="F:transcription cis-regulatory region binding"/>
    <property type="evidence" value="ECO:0007669"/>
    <property type="project" value="TreeGrafter"/>
</dbReference>